<feature type="region of interest" description="Disordered" evidence="1">
    <location>
        <begin position="329"/>
        <end position="397"/>
    </location>
</feature>
<proteinExistence type="predicted"/>
<dbReference type="Proteomes" id="UP001164743">
    <property type="component" value="Chromosome 11A"/>
</dbReference>
<feature type="compositionally biased region" description="Basic and acidic residues" evidence="1">
    <location>
        <begin position="370"/>
        <end position="397"/>
    </location>
</feature>
<dbReference type="GeneID" id="77802304"/>
<evidence type="ECO:0000313" key="3">
    <source>
        <dbReference type="Proteomes" id="UP001164743"/>
    </source>
</evidence>
<dbReference type="EMBL" id="CP110431">
    <property type="protein sequence ID" value="WAQ89804.1"/>
    <property type="molecule type" value="Genomic_DNA"/>
</dbReference>
<reference evidence="2" key="1">
    <citation type="submission" date="2022-10" db="EMBL/GenBank/DDBJ databases">
        <title>Puccinia triticina Genome sequencing and assembly.</title>
        <authorList>
            <person name="Li C."/>
        </authorList>
    </citation>
    <scope>NUCLEOTIDE SEQUENCE</scope>
    <source>
        <strain evidence="2">Pt15</strain>
    </source>
</reference>
<sequence length="640" mass="72354">MPASATHQHLPLYEKGPSFAEHNAAISHMHLAHGLTARCLALSGLRQVPGTIANFITKDSGHEQHQGLGPDRGSPRDDPATNDSGCLTETESSGTTPPPRKQLAAIRMRKRTVGIDGLESTKDLVVSSKTGHDHVGFGAGNVFEQMGIVGHSGKFTPIQIQGQIPADIMNDIPEQYRDGLLVHQTKHVDHTKDIQTSETTEKNALGLTSTLQQTIVRENFLADAKYHILAKGAHVHVHVKEQGIRAPDPKAKHKFLTATATEQMEGKAKTYAAWDDLIALIPPHDHEDFGAYLAQTERDDPLERIQNQVAVYQFSRKYISFTDQKNKLRSITAPPSAEVHPTVSDSGSRKENANEVESGEEVWKGNTPSKENEKVIKSGDEVQKSSDERQTGRSDVDVRTAQFVEQIGYLLPRQDPPSNIDDPNFMQFKELKMALKIRMHQSDAEIKRFVTWINAHHKQSLGQIADDDWFPTYELFWNYATYLHKEDLKNVNPTQFDLINKKGVEAVAQNHEKHYFSPYLKELLEANLTPVERKHFGKTVLYKDKKNVLVNVFSKKGKPKAENRNPYVYRSEFAKELKEWREKPRTIREKLELGLESAMMKSKKVASSWAERCKNAFRNIFAILRKKIRNLIPIVKKRVD</sequence>
<evidence type="ECO:0000256" key="1">
    <source>
        <dbReference type="SAM" id="MobiDB-lite"/>
    </source>
</evidence>
<evidence type="ECO:0000313" key="2">
    <source>
        <dbReference type="EMBL" id="WAQ89804.1"/>
    </source>
</evidence>
<keyword evidence="3" id="KW-1185">Reference proteome</keyword>
<accession>A0ABY7CWX6</accession>
<name>A0ABY7CWX6_9BASI</name>
<protein>
    <submittedName>
        <fullName evidence="2">Uncharacterized protein</fullName>
    </submittedName>
</protein>
<dbReference type="RefSeq" id="XP_053025359.1">
    <property type="nucleotide sequence ID" value="XM_053161409.1"/>
</dbReference>
<feature type="region of interest" description="Disordered" evidence="1">
    <location>
        <begin position="60"/>
        <end position="102"/>
    </location>
</feature>
<gene>
    <name evidence="2" type="ORF">PtA15_11A495</name>
</gene>
<organism evidence="2 3">
    <name type="scientific">Puccinia triticina</name>
    <dbReference type="NCBI Taxonomy" id="208348"/>
    <lineage>
        <taxon>Eukaryota</taxon>
        <taxon>Fungi</taxon>
        <taxon>Dikarya</taxon>
        <taxon>Basidiomycota</taxon>
        <taxon>Pucciniomycotina</taxon>
        <taxon>Pucciniomycetes</taxon>
        <taxon>Pucciniales</taxon>
        <taxon>Pucciniaceae</taxon>
        <taxon>Puccinia</taxon>
    </lineage>
</organism>